<name>X1PB63_9ZZZZ</name>
<feature type="non-terminal residue" evidence="1">
    <location>
        <position position="119"/>
    </location>
</feature>
<dbReference type="AlphaFoldDB" id="X1PB63"/>
<organism evidence="1">
    <name type="scientific">marine sediment metagenome</name>
    <dbReference type="NCBI Taxonomy" id="412755"/>
    <lineage>
        <taxon>unclassified sequences</taxon>
        <taxon>metagenomes</taxon>
        <taxon>ecological metagenomes</taxon>
    </lineage>
</organism>
<reference evidence="1" key="1">
    <citation type="journal article" date="2014" name="Front. Microbiol.">
        <title>High frequency of phylogenetically diverse reductive dehalogenase-homologous genes in deep subseafloor sedimentary metagenomes.</title>
        <authorList>
            <person name="Kawai M."/>
            <person name="Futagami T."/>
            <person name="Toyoda A."/>
            <person name="Takaki Y."/>
            <person name="Nishi S."/>
            <person name="Hori S."/>
            <person name="Arai W."/>
            <person name="Tsubouchi T."/>
            <person name="Morono Y."/>
            <person name="Uchiyama I."/>
            <person name="Ito T."/>
            <person name="Fujiyama A."/>
            <person name="Inagaki F."/>
            <person name="Takami H."/>
        </authorList>
    </citation>
    <scope>NUCLEOTIDE SEQUENCE</scope>
    <source>
        <strain evidence="1">Expedition CK06-06</strain>
    </source>
</reference>
<comment type="caution">
    <text evidence="1">The sequence shown here is derived from an EMBL/GenBank/DDBJ whole genome shotgun (WGS) entry which is preliminary data.</text>
</comment>
<gene>
    <name evidence="1" type="ORF">S06H3_64469</name>
</gene>
<evidence type="ECO:0000313" key="1">
    <source>
        <dbReference type="EMBL" id="GAI53542.1"/>
    </source>
</evidence>
<dbReference type="EMBL" id="BARV01043070">
    <property type="protein sequence ID" value="GAI53542.1"/>
    <property type="molecule type" value="Genomic_DNA"/>
</dbReference>
<feature type="non-terminal residue" evidence="1">
    <location>
        <position position="1"/>
    </location>
</feature>
<protein>
    <submittedName>
        <fullName evidence="1">Uncharacterized protein</fullName>
    </submittedName>
</protein>
<accession>X1PB63</accession>
<sequence length="119" mass="12948">KALFVSAVTGEGIPELMAETMNMLQSAAGTKAGGKILRKVFHPQPRGVAPRVHKEGDTFVVTAPELERLVARTGVVSYGVRRELRRQFARLGSKVPPNTPIFILLPFPFKIATANSIPQ</sequence>
<proteinExistence type="predicted"/>